<protein>
    <submittedName>
        <fullName evidence="1">Outer membrane protein F</fullName>
    </submittedName>
</protein>
<dbReference type="GO" id="GO:0034220">
    <property type="term" value="P:monoatomic ion transmembrane transport"/>
    <property type="evidence" value="ECO:0007669"/>
    <property type="project" value="InterPro"/>
</dbReference>
<evidence type="ECO:0000313" key="2">
    <source>
        <dbReference type="Proteomes" id="UP000251584"/>
    </source>
</evidence>
<dbReference type="Proteomes" id="UP000251584">
    <property type="component" value="Unassembled WGS sequence"/>
</dbReference>
<dbReference type="InterPro" id="IPR001702">
    <property type="entry name" value="Porin_Gram-ve"/>
</dbReference>
<dbReference type="Pfam" id="PF00267">
    <property type="entry name" value="Porin_1"/>
    <property type="match status" value="1"/>
</dbReference>
<proteinExistence type="predicted"/>
<dbReference type="EMBL" id="UAVY01000001">
    <property type="protein sequence ID" value="SQB20598.1"/>
    <property type="molecule type" value="Genomic_DNA"/>
</dbReference>
<dbReference type="InterPro" id="IPR023614">
    <property type="entry name" value="Porin_dom_sf"/>
</dbReference>
<sequence length="56" mass="6225">MLPEFGGDTAYSDNFFVGRVGGVATYRNSNFFGLVDGLNFGVQYLGKNRARKQLRC</sequence>
<dbReference type="AlphaFoldDB" id="A0A2X2UWB1"/>
<accession>A0A2X2UWB1</accession>
<gene>
    <name evidence="1" type="primary">ompF_2</name>
    <name evidence="1" type="ORF">NCTC10786_00073</name>
</gene>
<dbReference type="Gene3D" id="2.40.160.10">
    <property type="entry name" value="Porin"/>
    <property type="match status" value="1"/>
</dbReference>
<organism evidence="1 2">
    <name type="scientific">Citrobacter koseri</name>
    <name type="common">Citrobacter diversus</name>
    <dbReference type="NCBI Taxonomy" id="545"/>
    <lineage>
        <taxon>Bacteria</taxon>
        <taxon>Pseudomonadati</taxon>
        <taxon>Pseudomonadota</taxon>
        <taxon>Gammaproteobacteria</taxon>
        <taxon>Enterobacterales</taxon>
        <taxon>Enterobacteriaceae</taxon>
        <taxon>Citrobacter</taxon>
    </lineage>
</organism>
<dbReference type="GO" id="GO:0015288">
    <property type="term" value="F:porin activity"/>
    <property type="evidence" value="ECO:0007669"/>
    <property type="project" value="InterPro"/>
</dbReference>
<reference evidence="1 2" key="1">
    <citation type="submission" date="2018-06" db="EMBL/GenBank/DDBJ databases">
        <authorList>
            <consortium name="Pathogen Informatics"/>
            <person name="Doyle S."/>
        </authorList>
    </citation>
    <scope>NUCLEOTIDE SEQUENCE [LARGE SCALE GENOMIC DNA]</scope>
    <source>
        <strain evidence="1 2">NCTC10786</strain>
    </source>
</reference>
<dbReference type="SUPFAM" id="SSF56935">
    <property type="entry name" value="Porins"/>
    <property type="match status" value="1"/>
</dbReference>
<name>A0A2X2UWB1_CITKO</name>
<evidence type="ECO:0000313" key="1">
    <source>
        <dbReference type="EMBL" id="SQB20598.1"/>
    </source>
</evidence>
<dbReference type="GO" id="GO:0009279">
    <property type="term" value="C:cell outer membrane"/>
    <property type="evidence" value="ECO:0007669"/>
    <property type="project" value="InterPro"/>
</dbReference>